<comment type="caution">
    <text evidence="2">The sequence shown here is derived from an EMBL/GenBank/DDBJ whole genome shotgun (WGS) entry which is preliminary data.</text>
</comment>
<name>A0A829ME97_9MYCO</name>
<proteinExistence type="predicted"/>
<evidence type="ECO:0000313" key="2">
    <source>
        <dbReference type="EMBL" id="ESV64474.1"/>
    </source>
</evidence>
<feature type="region of interest" description="Disordered" evidence="1">
    <location>
        <begin position="1"/>
        <end position="38"/>
    </location>
</feature>
<dbReference type="Proteomes" id="UP000018502">
    <property type="component" value="Unassembled WGS sequence"/>
</dbReference>
<protein>
    <submittedName>
        <fullName evidence="2">Uncharacterized protein</fullName>
    </submittedName>
</protein>
<feature type="compositionally biased region" description="Polar residues" evidence="1">
    <location>
        <begin position="1"/>
        <end position="13"/>
    </location>
</feature>
<evidence type="ECO:0000256" key="1">
    <source>
        <dbReference type="SAM" id="MobiDB-lite"/>
    </source>
</evidence>
<reference evidence="2 3" key="1">
    <citation type="journal article" date="2014" name="Emerg. Infect. Dis.">
        <title>High-level Relatedness among Mycobacterium abscessus subsp. massiliense Strains from Widely Separated Outbreaks.</title>
        <authorList>
            <person name="Tettelin H."/>
            <person name="Davidson R.M."/>
            <person name="Agrawal S."/>
            <person name="Aitken M.L."/>
            <person name="Shallom S."/>
            <person name="Hasan N.A."/>
            <person name="Strong M."/>
            <person name="Nogueira de Moura V.C."/>
            <person name="De Groote M.A."/>
            <person name="Duarte R.S."/>
            <person name="Hine E."/>
            <person name="Parankush S."/>
            <person name="Su Q."/>
            <person name="Daugherty S.C."/>
            <person name="Fraser C.M."/>
            <person name="Brown-Elliott B.A."/>
            <person name="Wallace R.J.Jr."/>
            <person name="Holland S.M."/>
            <person name="Sampaio E.P."/>
            <person name="Olivier K.N."/>
            <person name="Jackson M."/>
            <person name="Zelazny A.M."/>
        </authorList>
    </citation>
    <scope>NUCLEOTIDE SEQUENCE [LARGE SCALE GENOMIC DNA]</scope>
    <source>
        <strain evidence="2 3">MAB_091912_2446</strain>
    </source>
</reference>
<gene>
    <name evidence="2" type="ORF">L833_1858</name>
</gene>
<accession>A0A829ME97</accession>
<evidence type="ECO:0000313" key="3">
    <source>
        <dbReference type="Proteomes" id="UP000018502"/>
    </source>
</evidence>
<dbReference type="EMBL" id="AYTF01000001">
    <property type="protein sequence ID" value="ESV64474.1"/>
    <property type="molecule type" value="Genomic_DNA"/>
</dbReference>
<sequence>MSTASLTVTQFTSESDDAPGDAQKSSEGVEGFGVDRIK</sequence>
<organism evidence="2 3">
    <name type="scientific">Mycobacteroides abscessus MAB_091912_2446</name>
    <dbReference type="NCBI Taxonomy" id="1335414"/>
    <lineage>
        <taxon>Bacteria</taxon>
        <taxon>Bacillati</taxon>
        <taxon>Actinomycetota</taxon>
        <taxon>Actinomycetes</taxon>
        <taxon>Mycobacteriales</taxon>
        <taxon>Mycobacteriaceae</taxon>
        <taxon>Mycobacteroides</taxon>
        <taxon>Mycobacteroides abscessus</taxon>
    </lineage>
</organism>
<dbReference type="AlphaFoldDB" id="A0A829ME97"/>